<dbReference type="PROSITE" id="PS51257">
    <property type="entry name" value="PROKAR_LIPOPROTEIN"/>
    <property type="match status" value="1"/>
</dbReference>
<organism evidence="2 3">
    <name type="scientific">Pendulispora rubella</name>
    <dbReference type="NCBI Taxonomy" id="2741070"/>
    <lineage>
        <taxon>Bacteria</taxon>
        <taxon>Pseudomonadati</taxon>
        <taxon>Myxococcota</taxon>
        <taxon>Myxococcia</taxon>
        <taxon>Myxococcales</taxon>
        <taxon>Sorangiineae</taxon>
        <taxon>Pendulisporaceae</taxon>
        <taxon>Pendulispora</taxon>
    </lineage>
</organism>
<gene>
    <name evidence="2" type="ORF">LVJ94_22995</name>
</gene>
<feature type="signal peptide" evidence="1">
    <location>
        <begin position="1"/>
        <end position="20"/>
    </location>
</feature>
<name>A0ABZ2LH67_9BACT</name>
<feature type="chain" id="PRO_5047432180" description="Secreted protein" evidence="1">
    <location>
        <begin position="21"/>
        <end position="323"/>
    </location>
</feature>
<proteinExistence type="predicted"/>
<accession>A0ABZ2LH67</accession>
<keyword evidence="1" id="KW-0732">Signal</keyword>
<evidence type="ECO:0000313" key="3">
    <source>
        <dbReference type="Proteomes" id="UP001374803"/>
    </source>
</evidence>
<keyword evidence="3" id="KW-1185">Reference proteome</keyword>
<dbReference type="RefSeq" id="WP_394839758.1">
    <property type="nucleotide sequence ID" value="NZ_CP089929.1"/>
</dbReference>
<evidence type="ECO:0000313" key="2">
    <source>
        <dbReference type="EMBL" id="WXB10082.1"/>
    </source>
</evidence>
<evidence type="ECO:0008006" key="4">
    <source>
        <dbReference type="Google" id="ProtNLM"/>
    </source>
</evidence>
<evidence type="ECO:0000256" key="1">
    <source>
        <dbReference type="SAM" id="SignalP"/>
    </source>
</evidence>
<protein>
    <recommendedName>
        <fullName evidence="4">Secreted protein</fullName>
    </recommendedName>
</protein>
<sequence length="323" mass="34297">MRFFAVVLTAATFLAAGLVACGGESENSVAPQTPADVKPEQIDADPLALLPGSAIAVTNVDARAFYASATLGPQLARITERLLPIGEEAGFRPSRDVDRIVLGSYAMQGVDVAAVVTGRFDEQKLDDMAKKNTPAKGGGQIVESTYAGRTLFTLNNIGMCVLTSHTLLAGTETGIRRALDRIKEGRVKRSIPEWMITTIETQGAEGAVAADFAAQNLANLSAGPLRLDWLKGLQKVRVIGNFKEPGMELAGSLTYDTAEGAQTGKRGIESAHNLATMASAFSGLVPKIQGLDVQVADTSVQWKFSVDDQSMRTLLKAVEQYAL</sequence>
<dbReference type="Proteomes" id="UP001374803">
    <property type="component" value="Chromosome"/>
</dbReference>
<dbReference type="EMBL" id="CP089983">
    <property type="protein sequence ID" value="WXB10082.1"/>
    <property type="molecule type" value="Genomic_DNA"/>
</dbReference>
<reference evidence="2" key="1">
    <citation type="submission" date="2021-12" db="EMBL/GenBank/DDBJ databases">
        <title>Discovery of the Pendulisporaceae a myxobacterial family with distinct sporulation behavior and unique specialized metabolism.</title>
        <authorList>
            <person name="Garcia R."/>
            <person name="Popoff A."/>
            <person name="Bader C.D."/>
            <person name="Loehr J."/>
            <person name="Walesch S."/>
            <person name="Walt C."/>
            <person name="Boldt J."/>
            <person name="Bunk B."/>
            <person name="Haeckl F.J.F.P.J."/>
            <person name="Gunesch A.P."/>
            <person name="Birkelbach J."/>
            <person name="Nuebel U."/>
            <person name="Pietschmann T."/>
            <person name="Bach T."/>
            <person name="Mueller R."/>
        </authorList>
    </citation>
    <scope>NUCLEOTIDE SEQUENCE</scope>
    <source>
        <strain evidence="2">MSr11367</strain>
    </source>
</reference>